<evidence type="ECO:0000313" key="3">
    <source>
        <dbReference type="Proteomes" id="UP000028002"/>
    </source>
</evidence>
<organism evidence="2 3">
    <name type="scientific">Photorhabdus temperata subsp. temperata Meg1</name>
    <dbReference type="NCBI Taxonomy" id="1393735"/>
    <lineage>
        <taxon>Bacteria</taxon>
        <taxon>Pseudomonadati</taxon>
        <taxon>Pseudomonadota</taxon>
        <taxon>Gammaproteobacteria</taxon>
        <taxon>Enterobacterales</taxon>
        <taxon>Morganellaceae</taxon>
        <taxon>Photorhabdus</taxon>
    </lineage>
</organism>
<keyword evidence="1" id="KW-0732">Signal</keyword>
<protein>
    <submittedName>
        <fullName evidence="2">Type VI secretion lipoprotein, VC_A0113 family</fullName>
    </submittedName>
</protein>
<dbReference type="Gene3D" id="2.60.40.4150">
    <property type="entry name" value="Type VI secretion system, lipoprotein SciN"/>
    <property type="match status" value="1"/>
</dbReference>
<dbReference type="NCBIfam" id="TIGR03352">
    <property type="entry name" value="VI_chp_3"/>
    <property type="match status" value="1"/>
</dbReference>
<proteinExistence type="predicted"/>
<dbReference type="EMBL" id="JGVH01000018">
    <property type="protein sequence ID" value="KER04121.1"/>
    <property type="molecule type" value="Genomic_DNA"/>
</dbReference>
<sequence>MLTMPLYKTVPMIAAITLLLTGCGLTQTVTEGTVSVTHALFHRQVKTLRLDFTPRATVNTDSGENVALSVPTLVRVYQLRDNNALEKADYADLLENGDRVLGADCLASGEVVVKPGGYAALNMPMAAQAKYVAVVGLFRRPDLAGATWRTLIRRNALLPDKPRTIELNAGGLTLLPEKE</sequence>
<gene>
    <name evidence="2" type="ORF">MEG1DRAFT_01235</name>
</gene>
<dbReference type="InterPro" id="IPR038706">
    <property type="entry name" value="Type_VI_SciN-like_sf"/>
</dbReference>
<dbReference type="Pfam" id="PF12790">
    <property type="entry name" value="T6SS-SciN"/>
    <property type="match status" value="1"/>
</dbReference>
<evidence type="ECO:0000256" key="1">
    <source>
        <dbReference type="SAM" id="SignalP"/>
    </source>
</evidence>
<dbReference type="RefSeq" id="WP_036837923.1">
    <property type="nucleotide sequence ID" value="NZ_CAWLUD010000018.1"/>
</dbReference>
<dbReference type="PANTHER" id="PTHR37625:SF4">
    <property type="entry name" value="OUTER MEMBRANE LIPOPROTEIN"/>
    <property type="match status" value="1"/>
</dbReference>
<keyword evidence="2" id="KW-0449">Lipoprotein</keyword>
<reference evidence="2 3" key="1">
    <citation type="submission" date="2014-03" db="EMBL/GenBank/DDBJ databases">
        <title>Draft Genome of Photorhabdus temperata Meg1.</title>
        <authorList>
            <person name="Hurst S.G.IV."/>
            <person name="Morris K."/>
            <person name="Thomas K."/>
            <person name="Tisa L.S."/>
        </authorList>
    </citation>
    <scope>NUCLEOTIDE SEQUENCE [LARGE SCALE GENOMIC DNA]</scope>
    <source>
        <strain evidence="2 3">Meg1</strain>
    </source>
</reference>
<feature type="signal peptide" evidence="1">
    <location>
        <begin position="1"/>
        <end position="26"/>
    </location>
</feature>
<comment type="caution">
    <text evidence="2">The sequence shown here is derived from an EMBL/GenBank/DDBJ whole genome shotgun (WGS) entry which is preliminary data.</text>
</comment>
<dbReference type="PANTHER" id="PTHR37625">
    <property type="entry name" value="OUTER MEMBRANE LIPOPROTEIN-RELATED"/>
    <property type="match status" value="1"/>
</dbReference>
<dbReference type="InterPro" id="IPR017734">
    <property type="entry name" value="T6SS_SciN"/>
</dbReference>
<name>A0A081RZL8_PHOTE</name>
<evidence type="ECO:0000313" key="2">
    <source>
        <dbReference type="EMBL" id="KER04121.1"/>
    </source>
</evidence>
<feature type="chain" id="PRO_5001763590" evidence="1">
    <location>
        <begin position="27"/>
        <end position="179"/>
    </location>
</feature>
<dbReference type="Proteomes" id="UP000028002">
    <property type="component" value="Unassembled WGS sequence"/>
</dbReference>
<dbReference type="PATRIC" id="fig|1393735.3.peg.1280"/>
<accession>A0A081RZL8</accession>
<dbReference type="AlphaFoldDB" id="A0A081RZL8"/>